<dbReference type="InterPro" id="IPR036286">
    <property type="entry name" value="LexA/Signal_pep-like_sf"/>
</dbReference>
<dbReference type="GO" id="GO:0004252">
    <property type="term" value="F:serine-type endopeptidase activity"/>
    <property type="evidence" value="ECO:0007669"/>
    <property type="project" value="InterPro"/>
</dbReference>
<evidence type="ECO:0000256" key="3">
    <source>
        <dbReference type="ARBA" id="ARBA00022989"/>
    </source>
</evidence>
<keyword evidence="4" id="KW-0472">Membrane</keyword>
<dbReference type="PANTHER" id="PTHR10806:SF6">
    <property type="entry name" value="SIGNAL PEPTIDASE COMPLEX CATALYTIC SUBUNIT SEC11"/>
    <property type="match status" value="1"/>
</dbReference>
<feature type="compositionally biased region" description="Basic residues" evidence="5">
    <location>
        <begin position="1"/>
        <end position="16"/>
    </location>
</feature>
<dbReference type="InterPro" id="IPR001733">
    <property type="entry name" value="Peptidase_S26B"/>
</dbReference>
<evidence type="ECO:0000313" key="6">
    <source>
        <dbReference type="EMBL" id="NMO09987.1"/>
    </source>
</evidence>
<name>A0A7K4DNC2_9EURY</name>
<evidence type="ECO:0000256" key="5">
    <source>
        <dbReference type="SAM" id="MobiDB-lite"/>
    </source>
</evidence>
<gene>
    <name evidence="6" type="ORF">HG719_09150</name>
</gene>
<protein>
    <submittedName>
        <fullName evidence="6">Signal peptidase I</fullName>
        <ecNumber evidence="6">3.4.21.89</ecNumber>
    </submittedName>
</protein>
<dbReference type="SUPFAM" id="SSF51306">
    <property type="entry name" value="LexA/Signal peptidase"/>
    <property type="match status" value="1"/>
</dbReference>
<dbReference type="Proteomes" id="UP000591058">
    <property type="component" value="Unassembled WGS sequence"/>
</dbReference>
<dbReference type="EMBL" id="JABBYL010000032">
    <property type="protein sequence ID" value="NMO09987.1"/>
    <property type="molecule type" value="Genomic_DNA"/>
</dbReference>
<dbReference type="Gene3D" id="2.10.109.10">
    <property type="entry name" value="Umud Fragment, subunit A"/>
    <property type="match status" value="1"/>
</dbReference>
<dbReference type="PRINTS" id="PR00728">
    <property type="entry name" value="SIGNALPTASE"/>
</dbReference>
<dbReference type="GO" id="GO:0016020">
    <property type="term" value="C:membrane"/>
    <property type="evidence" value="ECO:0007669"/>
    <property type="project" value="UniProtKB-SubCell"/>
</dbReference>
<accession>A0A7K4DNC2</accession>
<keyword evidence="2" id="KW-0812">Transmembrane</keyword>
<dbReference type="GO" id="GO:0006465">
    <property type="term" value="P:signal peptide processing"/>
    <property type="evidence" value="ECO:0007669"/>
    <property type="project" value="InterPro"/>
</dbReference>
<dbReference type="PANTHER" id="PTHR10806">
    <property type="entry name" value="SIGNAL PEPTIDASE COMPLEX CATALYTIC SUBUNIT SEC11"/>
    <property type="match status" value="1"/>
</dbReference>
<dbReference type="InterPro" id="IPR019533">
    <property type="entry name" value="Peptidase_S26"/>
</dbReference>
<evidence type="ECO:0000256" key="1">
    <source>
        <dbReference type="ARBA" id="ARBA00004370"/>
    </source>
</evidence>
<evidence type="ECO:0000313" key="7">
    <source>
        <dbReference type="Proteomes" id="UP000591058"/>
    </source>
</evidence>
<dbReference type="GO" id="GO:0009003">
    <property type="term" value="F:signal peptidase activity"/>
    <property type="evidence" value="ECO:0007669"/>
    <property type="project" value="UniProtKB-EC"/>
</dbReference>
<sequence>MAKKRNPNTKAKKSKLSPKEKSTSMSREIASYVIIILVGIVLAQHLNVVVSGSMEPVFYRGDVVVIEKTNFLGIQEVNPSDLKVGDIIIYHANWFPEPVIHRIISIQTGSDGQTYYVTKGDNNPKPDPSLVSTSQVQAKVVSLGNQPLIIPKIGYITLWIRGL</sequence>
<comment type="subcellular location">
    <subcellularLocation>
        <location evidence="1">Membrane</location>
    </subcellularLocation>
</comment>
<feature type="region of interest" description="Disordered" evidence="5">
    <location>
        <begin position="1"/>
        <end position="22"/>
    </location>
</feature>
<dbReference type="EC" id="3.4.21.89" evidence="6"/>
<reference evidence="6 7" key="1">
    <citation type="submission" date="2020-04" db="EMBL/GenBank/DDBJ databases">
        <title>Draft genome of Methanobacterium subterraneum isolated from animal feces.</title>
        <authorList>
            <person name="Ouboter H.T."/>
            <person name="Berger S."/>
            <person name="Gungor E."/>
            <person name="Jetten M.S.M."/>
            <person name="Welte C.U."/>
        </authorList>
    </citation>
    <scope>NUCLEOTIDE SEQUENCE [LARGE SCALE GENOMIC DNA]</scope>
    <source>
        <strain evidence="6">HO_2020</strain>
    </source>
</reference>
<keyword evidence="6" id="KW-0378">Hydrolase</keyword>
<comment type="caution">
    <text evidence="6">The sequence shown here is derived from an EMBL/GenBank/DDBJ whole genome shotgun (WGS) entry which is preliminary data.</text>
</comment>
<keyword evidence="3" id="KW-1133">Transmembrane helix</keyword>
<evidence type="ECO:0000256" key="2">
    <source>
        <dbReference type="ARBA" id="ARBA00022692"/>
    </source>
</evidence>
<dbReference type="AlphaFoldDB" id="A0A7K4DNC2"/>
<proteinExistence type="predicted"/>
<dbReference type="CDD" id="cd06530">
    <property type="entry name" value="S26_SPase_I"/>
    <property type="match status" value="1"/>
</dbReference>
<dbReference type="NCBIfam" id="TIGR02228">
    <property type="entry name" value="sigpep_I_arch"/>
    <property type="match status" value="1"/>
</dbReference>
<organism evidence="6 7">
    <name type="scientific">Methanobacterium subterraneum</name>
    <dbReference type="NCBI Taxonomy" id="59277"/>
    <lineage>
        <taxon>Archaea</taxon>
        <taxon>Methanobacteriati</taxon>
        <taxon>Methanobacteriota</taxon>
        <taxon>Methanomada group</taxon>
        <taxon>Methanobacteria</taxon>
        <taxon>Methanobacteriales</taxon>
        <taxon>Methanobacteriaceae</taxon>
        <taxon>Methanobacterium</taxon>
    </lineage>
</organism>
<evidence type="ECO:0000256" key="4">
    <source>
        <dbReference type="ARBA" id="ARBA00023136"/>
    </source>
</evidence>